<dbReference type="OrthoDB" id="2832510at2759"/>
<evidence type="ECO:0000313" key="3">
    <source>
        <dbReference type="EMBL" id="RDL41914.1"/>
    </source>
</evidence>
<dbReference type="Gene3D" id="3.40.630.30">
    <property type="match status" value="1"/>
</dbReference>
<keyword evidence="3" id="KW-0808">Transferase</keyword>
<feature type="compositionally biased region" description="Basic and acidic residues" evidence="1">
    <location>
        <begin position="96"/>
        <end position="118"/>
    </location>
</feature>
<dbReference type="PROSITE" id="PS51186">
    <property type="entry name" value="GNAT"/>
    <property type="match status" value="1"/>
</dbReference>
<name>A0A370U2A8_9HELO</name>
<dbReference type="AlphaFoldDB" id="A0A370U2A8"/>
<feature type="region of interest" description="Disordered" evidence="1">
    <location>
        <begin position="96"/>
        <end position="121"/>
    </location>
</feature>
<dbReference type="InterPro" id="IPR052523">
    <property type="entry name" value="Trichothecene_AcTrans"/>
</dbReference>
<evidence type="ECO:0000259" key="2">
    <source>
        <dbReference type="PROSITE" id="PS51186"/>
    </source>
</evidence>
<dbReference type="GO" id="GO:0016747">
    <property type="term" value="F:acyltransferase activity, transferring groups other than amino-acyl groups"/>
    <property type="evidence" value="ECO:0007669"/>
    <property type="project" value="InterPro"/>
</dbReference>
<evidence type="ECO:0000313" key="4">
    <source>
        <dbReference type="Proteomes" id="UP000254866"/>
    </source>
</evidence>
<comment type="caution">
    <text evidence="3">The sequence shown here is derived from an EMBL/GenBank/DDBJ whole genome shotgun (WGS) entry which is preliminary data.</text>
</comment>
<reference evidence="3 4" key="1">
    <citation type="journal article" date="2018" name="IMA Fungus">
        <title>IMA Genome-F 9: Draft genome sequence of Annulohypoxylon stygium, Aspergillus mulundensis, Berkeleyomyces basicola (syn. Thielaviopsis basicola), Ceratocystis smalleyi, two Cercospora beticola strains, Coleophoma cylindrospora, Fusarium fracticaudum, Phialophora cf. hyalina, and Morchella septimelata.</title>
        <authorList>
            <person name="Wingfield B.D."/>
            <person name="Bills G.F."/>
            <person name="Dong Y."/>
            <person name="Huang W."/>
            <person name="Nel W.J."/>
            <person name="Swalarsk-Parry B.S."/>
            <person name="Vaghefi N."/>
            <person name="Wilken P.M."/>
            <person name="An Z."/>
            <person name="de Beer Z.W."/>
            <person name="De Vos L."/>
            <person name="Chen L."/>
            <person name="Duong T.A."/>
            <person name="Gao Y."/>
            <person name="Hammerbacher A."/>
            <person name="Kikkert J.R."/>
            <person name="Li Y."/>
            <person name="Li H."/>
            <person name="Li K."/>
            <person name="Li Q."/>
            <person name="Liu X."/>
            <person name="Ma X."/>
            <person name="Naidoo K."/>
            <person name="Pethybridge S.J."/>
            <person name="Sun J."/>
            <person name="Steenkamp E.T."/>
            <person name="van der Nest M.A."/>
            <person name="van Wyk S."/>
            <person name="Wingfield M.J."/>
            <person name="Xiong C."/>
            <person name="Yue Q."/>
            <person name="Zhang X."/>
        </authorList>
    </citation>
    <scope>NUCLEOTIDE SEQUENCE [LARGE SCALE GENOMIC DNA]</scope>
    <source>
        <strain evidence="3 4">BP 5553</strain>
    </source>
</reference>
<organism evidence="3 4">
    <name type="scientific">Venustampulla echinocandica</name>
    <dbReference type="NCBI Taxonomy" id="2656787"/>
    <lineage>
        <taxon>Eukaryota</taxon>
        <taxon>Fungi</taxon>
        <taxon>Dikarya</taxon>
        <taxon>Ascomycota</taxon>
        <taxon>Pezizomycotina</taxon>
        <taxon>Leotiomycetes</taxon>
        <taxon>Helotiales</taxon>
        <taxon>Pleuroascaceae</taxon>
        <taxon>Venustampulla</taxon>
    </lineage>
</organism>
<dbReference type="PANTHER" id="PTHR42791">
    <property type="entry name" value="GNAT FAMILY ACETYLTRANSFERASE"/>
    <property type="match status" value="1"/>
</dbReference>
<gene>
    <name evidence="3" type="ORF">BP5553_01893</name>
</gene>
<keyword evidence="4" id="KW-1185">Reference proteome</keyword>
<dbReference type="STRING" id="2656787.A0A370U2A8"/>
<feature type="domain" description="N-acetyltransferase" evidence="2">
    <location>
        <begin position="77"/>
        <end position="229"/>
    </location>
</feature>
<dbReference type="CDD" id="cd04301">
    <property type="entry name" value="NAT_SF"/>
    <property type="match status" value="1"/>
</dbReference>
<dbReference type="Proteomes" id="UP000254866">
    <property type="component" value="Unassembled WGS sequence"/>
</dbReference>
<dbReference type="GeneID" id="43594742"/>
<dbReference type="PANTHER" id="PTHR42791:SF2">
    <property type="entry name" value="N-ACETYLTRANSFERASE DOMAIN-CONTAINING PROTEIN"/>
    <property type="match status" value="1"/>
</dbReference>
<dbReference type="RefSeq" id="XP_031874570.1">
    <property type="nucleotide sequence ID" value="XM_032010516.1"/>
</dbReference>
<sequence length="232" mass="26712">MSSPNPNFQLFPCTVADVPDMINIYMSAFADDYFARYTLPPDQIAPEEWQRWLTIRFTKVFSKPEYRVFKITDPNTGKACAFIRWAYPHVFTEEQKAQRKQEEKELERRKKEGTDDSWPRGANLEALDAKFSALDRIREETVDETNTYVAHLLAVHQDYQRRGLGPKLLKHTLDLADAEGRLVYIEATTAGYPVYAKLGFKEINAISVDLSKYGGKEPGVNRVMLREPQKVS</sequence>
<proteinExistence type="predicted"/>
<dbReference type="Pfam" id="PF13508">
    <property type="entry name" value="Acetyltransf_7"/>
    <property type="match status" value="1"/>
</dbReference>
<keyword evidence="3" id="KW-0012">Acyltransferase</keyword>
<dbReference type="EMBL" id="NPIC01000001">
    <property type="protein sequence ID" value="RDL41914.1"/>
    <property type="molecule type" value="Genomic_DNA"/>
</dbReference>
<dbReference type="SUPFAM" id="SSF55729">
    <property type="entry name" value="Acyl-CoA N-acyltransferases (Nat)"/>
    <property type="match status" value="1"/>
</dbReference>
<dbReference type="InterPro" id="IPR000182">
    <property type="entry name" value="GNAT_dom"/>
</dbReference>
<accession>A0A370U2A8</accession>
<evidence type="ECO:0000256" key="1">
    <source>
        <dbReference type="SAM" id="MobiDB-lite"/>
    </source>
</evidence>
<dbReference type="InterPro" id="IPR016181">
    <property type="entry name" value="Acyl_CoA_acyltransferase"/>
</dbReference>
<protein>
    <submittedName>
        <fullName evidence="3">Acyl-CoA N-acyltransferase</fullName>
    </submittedName>
</protein>